<evidence type="ECO:0000259" key="8">
    <source>
        <dbReference type="Pfam" id="PF02668"/>
    </source>
</evidence>
<evidence type="ECO:0000256" key="2">
    <source>
        <dbReference type="ARBA" id="ARBA00005896"/>
    </source>
</evidence>
<name>A0ABP6ZV43_9ACTN</name>
<comment type="caution">
    <text evidence="9">The sequence shown here is derived from an EMBL/GenBank/DDBJ whole genome shotgun (WGS) entry which is preliminary data.</text>
</comment>
<evidence type="ECO:0000313" key="10">
    <source>
        <dbReference type="Proteomes" id="UP001501490"/>
    </source>
</evidence>
<accession>A0ABP6ZV43</accession>
<proteinExistence type="inferred from homology"/>
<dbReference type="InterPro" id="IPR051323">
    <property type="entry name" value="AtsK-like"/>
</dbReference>
<dbReference type="SUPFAM" id="SSF51197">
    <property type="entry name" value="Clavaminate synthase-like"/>
    <property type="match status" value="1"/>
</dbReference>
<dbReference type="PANTHER" id="PTHR30468:SF5">
    <property type="entry name" value="ALPHA-KETOGLUTARATE-DEPENDENT SULFATE ESTER DIOXYGENASE"/>
    <property type="match status" value="1"/>
</dbReference>
<comment type="cofactor">
    <cofactor evidence="1">
        <name>Fe(2+)</name>
        <dbReference type="ChEBI" id="CHEBI:29033"/>
    </cofactor>
</comment>
<dbReference type="InterPro" id="IPR003819">
    <property type="entry name" value="TauD/TfdA-like"/>
</dbReference>
<dbReference type="PANTHER" id="PTHR30468">
    <property type="entry name" value="ALPHA-KETOGLUTARATE-DEPENDENT SULFONATE DIOXYGENASE"/>
    <property type="match status" value="1"/>
</dbReference>
<evidence type="ECO:0000256" key="3">
    <source>
        <dbReference type="ARBA" id="ARBA00022723"/>
    </source>
</evidence>
<comment type="similarity">
    <text evidence="2">Belongs to the TfdA dioxygenase family.</text>
</comment>
<keyword evidence="6" id="KW-0408">Iron</keyword>
<evidence type="ECO:0000256" key="7">
    <source>
        <dbReference type="SAM" id="MobiDB-lite"/>
    </source>
</evidence>
<evidence type="ECO:0000256" key="5">
    <source>
        <dbReference type="ARBA" id="ARBA00023002"/>
    </source>
</evidence>
<dbReference type="Gene3D" id="3.60.130.10">
    <property type="entry name" value="Clavaminate synthase-like"/>
    <property type="match status" value="1"/>
</dbReference>
<evidence type="ECO:0000256" key="6">
    <source>
        <dbReference type="ARBA" id="ARBA00023004"/>
    </source>
</evidence>
<keyword evidence="3" id="KW-0479">Metal-binding</keyword>
<dbReference type="Pfam" id="PF02668">
    <property type="entry name" value="TauD"/>
    <property type="match status" value="1"/>
</dbReference>
<evidence type="ECO:0000256" key="4">
    <source>
        <dbReference type="ARBA" id="ARBA00022964"/>
    </source>
</evidence>
<reference evidence="10" key="1">
    <citation type="journal article" date="2019" name="Int. J. Syst. Evol. Microbiol.">
        <title>The Global Catalogue of Microorganisms (GCM) 10K type strain sequencing project: providing services to taxonomists for standard genome sequencing and annotation.</title>
        <authorList>
            <consortium name="The Broad Institute Genomics Platform"/>
            <consortium name="The Broad Institute Genome Sequencing Center for Infectious Disease"/>
            <person name="Wu L."/>
            <person name="Ma J."/>
        </authorList>
    </citation>
    <scope>NUCLEOTIDE SEQUENCE [LARGE SCALE GENOMIC DNA]</scope>
    <source>
        <strain evidence="10">JCM 16929</strain>
    </source>
</reference>
<evidence type="ECO:0000256" key="1">
    <source>
        <dbReference type="ARBA" id="ARBA00001954"/>
    </source>
</evidence>
<keyword evidence="10" id="KW-1185">Reference proteome</keyword>
<keyword evidence="4 9" id="KW-0223">Dioxygenase</keyword>
<protein>
    <submittedName>
        <fullName evidence="9">TauD/TfdA family dioxygenase</fullName>
    </submittedName>
</protein>
<dbReference type="RefSeq" id="WP_344803484.1">
    <property type="nucleotide sequence ID" value="NZ_BAABAB010000010.1"/>
</dbReference>
<feature type="region of interest" description="Disordered" evidence="7">
    <location>
        <begin position="306"/>
        <end position="326"/>
    </location>
</feature>
<dbReference type="EMBL" id="BAABAB010000010">
    <property type="protein sequence ID" value="GAA3615983.1"/>
    <property type="molecule type" value="Genomic_DNA"/>
</dbReference>
<dbReference type="InterPro" id="IPR042098">
    <property type="entry name" value="TauD-like_sf"/>
</dbReference>
<gene>
    <name evidence="9" type="ORF">GCM10022236_17650</name>
</gene>
<keyword evidence="5" id="KW-0560">Oxidoreductase</keyword>
<evidence type="ECO:0000313" key="9">
    <source>
        <dbReference type="EMBL" id="GAA3615983.1"/>
    </source>
</evidence>
<feature type="domain" description="TauD/TfdA-like" evidence="8">
    <location>
        <begin position="28"/>
        <end position="293"/>
    </location>
</feature>
<dbReference type="Proteomes" id="UP001501490">
    <property type="component" value="Unassembled WGS sequence"/>
</dbReference>
<sequence>MTIIQDRPETQRGTGTAFEPGYQWITVDKVTQSIGAKIGGVRLGGDLDPDVVSEIRRALLANKVIFFSGQDHLDDAAQYEFASLLGTPTLPHPTVRGNEHAVLPIDSDHGKANSWHSDVTFVDRIPAISVLRAVQLPAYGGTTVWANSAEAYRRLSPALKALAEKLWAVHTNLYDYVAERDEKRIGGIDVKEQAYRDEFASQVFETEHPVVRVHPETGERVLLLGHFIKRLVGLNTHDSADLFNLLQRHVTRLENTVRWYWSPGDLAIWDNRATQHYGVADYGDQKRVLHRITLAGDIPLSIDGVASSPRSGDATHFSSALAPAPR</sequence>
<dbReference type="GO" id="GO:0051213">
    <property type="term" value="F:dioxygenase activity"/>
    <property type="evidence" value="ECO:0007669"/>
    <property type="project" value="UniProtKB-KW"/>
</dbReference>
<organism evidence="9 10">
    <name type="scientific">Microlunatus ginsengisoli</name>
    <dbReference type="NCBI Taxonomy" id="363863"/>
    <lineage>
        <taxon>Bacteria</taxon>
        <taxon>Bacillati</taxon>
        <taxon>Actinomycetota</taxon>
        <taxon>Actinomycetes</taxon>
        <taxon>Propionibacteriales</taxon>
        <taxon>Propionibacteriaceae</taxon>
        <taxon>Microlunatus</taxon>
    </lineage>
</organism>